<gene>
    <name evidence="8" type="ORF">DY78_GL000989</name>
</gene>
<evidence type="ECO:0000256" key="3">
    <source>
        <dbReference type="ARBA" id="ARBA00022692"/>
    </source>
</evidence>
<proteinExistence type="predicted"/>
<dbReference type="InterPro" id="IPR003339">
    <property type="entry name" value="ABC/ECF_trnsptr_transmembrane"/>
</dbReference>
<evidence type="ECO:0000256" key="2">
    <source>
        <dbReference type="ARBA" id="ARBA00022475"/>
    </source>
</evidence>
<feature type="region of interest" description="Disordered" evidence="6">
    <location>
        <begin position="1"/>
        <end position="20"/>
    </location>
</feature>
<evidence type="ECO:0000256" key="5">
    <source>
        <dbReference type="ARBA" id="ARBA00023136"/>
    </source>
</evidence>
<feature type="transmembrane region" description="Helical" evidence="7">
    <location>
        <begin position="253"/>
        <end position="271"/>
    </location>
</feature>
<keyword evidence="5 7" id="KW-0472">Membrane</keyword>
<sequence length="274" mass="30860">MKPSQPNKLPTWLAQPTTPVPRAPRHQVNFLARNQRHVQALLARLAQPAPVPRATHWQLTPPMRLLQLGLMLLVISLVHSPVGLWLLALLIGGQLLLLSPSQLRRFIVSWALSSLLALSFIWPSYWLAGPSTLLLFWGKSSLLLANAQYYRVTTALTDFLTALKAWHCPDVIVMTFAIALTYLRMLGNYLLQTMAALDMRTVAPTKHPYRLIGSLFGQLYLKSYAYALELYAAMEARGFNGHYVTVPTTHVRWRDYLVVSPYVGVLLVLILRGV</sequence>
<keyword evidence="4 7" id="KW-1133">Transmembrane helix</keyword>
<accession>A0A0R2NNG8</accession>
<feature type="transmembrane region" description="Helical" evidence="7">
    <location>
        <begin position="211"/>
        <end position="233"/>
    </location>
</feature>
<keyword evidence="2" id="KW-1003">Cell membrane</keyword>
<protein>
    <submittedName>
        <fullName evidence="8">Cobalt transporter</fullName>
    </submittedName>
</protein>
<keyword evidence="3 7" id="KW-0812">Transmembrane</keyword>
<name>A0A0R2NNG8_9LACO</name>
<evidence type="ECO:0000313" key="9">
    <source>
        <dbReference type="Proteomes" id="UP000050920"/>
    </source>
</evidence>
<dbReference type="PANTHER" id="PTHR34857">
    <property type="entry name" value="SLL0384 PROTEIN"/>
    <property type="match status" value="1"/>
</dbReference>
<dbReference type="GO" id="GO:0005886">
    <property type="term" value="C:plasma membrane"/>
    <property type="evidence" value="ECO:0007669"/>
    <property type="project" value="UniProtKB-ARBA"/>
</dbReference>
<dbReference type="CDD" id="cd16914">
    <property type="entry name" value="EcfT"/>
    <property type="match status" value="1"/>
</dbReference>
<dbReference type="EMBL" id="AYGX02000135">
    <property type="protein sequence ID" value="KRO26386.1"/>
    <property type="molecule type" value="Genomic_DNA"/>
</dbReference>
<evidence type="ECO:0000256" key="6">
    <source>
        <dbReference type="SAM" id="MobiDB-lite"/>
    </source>
</evidence>
<feature type="transmembrane region" description="Helical" evidence="7">
    <location>
        <begin position="65"/>
        <end position="98"/>
    </location>
</feature>
<evidence type="ECO:0000256" key="1">
    <source>
        <dbReference type="ARBA" id="ARBA00004141"/>
    </source>
</evidence>
<dbReference type="Proteomes" id="UP000050920">
    <property type="component" value="Unassembled WGS sequence"/>
</dbReference>
<evidence type="ECO:0000256" key="4">
    <source>
        <dbReference type="ARBA" id="ARBA00022989"/>
    </source>
</evidence>
<dbReference type="Pfam" id="PF02361">
    <property type="entry name" value="CbiQ"/>
    <property type="match status" value="1"/>
</dbReference>
<reference evidence="8 9" key="1">
    <citation type="journal article" date="2015" name="Genome Announc.">
        <title>Expanding the biotechnology potential of lactobacilli through comparative genomics of 213 strains and associated genera.</title>
        <authorList>
            <person name="Sun Z."/>
            <person name="Harris H.M."/>
            <person name="McCann A."/>
            <person name="Guo C."/>
            <person name="Argimon S."/>
            <person name="Zhang W."/>
            <person name="Yang X."/>
            <person name="Jeffery I.B."/>
            <person name="Cooney J.C."/>
            <person name="Kagawa T.F."/>
            <person name="Liu W."/>
            <person name="Song Y."/>
            <person name="Salvetti E."/>
            <person name="Wrobel A."/>
            <person name="Rasinkangas P."/>
            <person name="Parkhill J."/>
            <person name="Rea M.C."/>
            <person name="O'Sullivan O."/>
            <person name="Ritari J."/>
            <person name="Douillard F.P."/>
            <person name="Paul Ross R."/>
            <person name="Yang R."/>
            <person name="Briner A.E."/>
            <person name="Felis G.E."/>
            <person name="de Vos W.M."/>
            <person name="Barrangou R."/>
            <person name="Klaenhammer T.R."/>
            <person name="Caufield P.W."/>
            <person name="Cui Y."/>
            <person name="Zhang H."/>
            <person name="O'Toole P.W."/>
        </authorList>
    </citation>
    <scope>NUCLEOTIDE SEQUENCE [LARGE SCALE GENOMIC DNA]</scope>
    <source>
        <strain evidence="8 9">DSM 21115</strain>
    </source>
</reference>
<dbReference type="RefSeq" id="WP_024623803.1">
    <property type="nucleotide sequence ID" value="NZ_AYGX02000135.1"/>
</dbReference>
<keyword evidence="9" id="KW-1185">Reference proteome</keyword>
<dbReference type="PANTHER" id="PTHR34857:SF2">
    <property type="entry name" value="SLL0384 PROTEIN"/>
    <property type="match status" value="1"/>
</dbReference>
<dbReference type="AlphaFoldDB" id="A0A0R2NNG8"/>
<evidence type="ECO:0000313" key="8">
    <source>
        <dbReference type="EMBL" id="KRO26386.1"/>
    </source>
</evidence>
<feature type="transmembrane region" description="Helical" evidence="7">
    <location>
        <begin position="110"/>
        <end position="128"/>
    </location>
</feature>
<comment type="subcellular location">
    <subcellularLocation>
        <location evidence="1">Membrane</location>
        <topology evidence="1">Multi-pass membrane protein</topology>
    </subcellularLocation>
</comment>
<organism evidence="8 9">
    <name type="scientific">Lactiplantibacillus fabifermentans DSM 21115</name>
    <dbReference type="NCBI Taxonomy" id="1413187"/>
    <lineage>
        <taxon>Bacteria</taxon>
        <taxon>Bacillati</taxon>
        <taxon>Bacillota</taxon>
        <taxon>Bacilli</taxon>
        <taxon>Lactobacillales</taxon>
        <taxon>Lactobacillaceae</taxon>
        <taxon>Lactiplantibacillus</taxon>
    </lineage>
</organism>
<dbReference type="InterPro" id="IPR051611">
    <property type="entry name" value="ECF_transporter_component"/>
</dbReference>
<evidence type="ECO:0000256" key="7">
    <source>
        <dbReference type="SAM" id="Phobius"/>
    </source>
</evidence>
<comment type="caution">
    <text evidence="8">The sequence shown here is derived from an EMBL/GenBank/DDBJ whole genome shotgun (WGS) entry which is preliminary data.</text>
</comment>
<feature type="transmembrane region" description="Helical" evidence="7">
    <location>
        <begin position="171"/>
        <end position="191"/>
    </location>
</feature>